<feature type="region of interest" description="Disordered" evidence="1">
    <location>
        <begin position="1"/>
        <end position="27"/>
    </location>
</feature>
<proteinExistence type="predicted"/>
<dbReference type="EMBL" id="JAPDDR010000002">
    <property type="protein sequence ID" value="MCW1912640.1"/>
    <property type="molecule type" value="Genomic_DNA"/>
</dbReference>
<keyword evidence="3" id="KW-1185">Reference proteome</keyword>
<feature type="compositionally biased region" description="Polar residues" evidence="1">
    <location>
        <begin position="1"/>
        <end position="10"/>
    </location>
</feature>
<comment type="caution">
    <text evidence="2">The sequence shown here is derived from an EMBL/GenBank/DDBJ whole genome shotgun (WGS) entry which is preliminary data.</text>
</comment>
<dbReference type="Proteomes" id="UP001165653">
    <property type="component" value="Unassembled WGS sequence"/>
</dbReference>
<evidence type="ECO:0000313" key="2">
    <source>
        <dbReference type="EMBL" id="MCW1912640.1"/>
    </source>
</evidence>
<reference evidence="2" key="1">
    <citation type="submission" date="2022-10" db="EMBL/GenBank/DDBJ databases">
        <title>Luteolibacter sp. GHJ8, whole genome shotgun sequencing project.</title>
        <authorList>
            <person name="Zhao G."/>
            <person name="Shen L."/>
        </authorList>
    </citation>
    <scope>NUCLEOTIDE SEQUENCE</scope>
    <source>
        <strain evidence="2">GHJ8</strain>
    </source>
</reference>
<dbReference type="RefSeq" id="WP_264511245.1">
    <property type="nucleotide sequence ID" value="NZ_JAPDDR010000002.1"/>
</dbReference>
<accession>A0ABT3FYH3</accession>
<organism evidence="2 3">
    <name type="scientific">Luteolibacter rhizosphaerae</name>
    <dbReference type="NCBI Taxonomy" id="2989719"/>
    <lineage>
        <taxon>Bacteria</taxon>
        <taxon>Pseudomonadati</taxon>
        <taxon>Verrucomicrobiota</taxon>
        <taxon>Verrucomicrobiia</taxon>
        <taxon>Verrucomicrobiales</taxon>
        <taxon>Verrucomicrobiaceae</taxon>
        <taxon>Luteolibacter</taxon>
    </lineage>
</organism>
<gene>
    <name evidence="2" type="ORF">OJ996_03575</name>
</gene>
<name>A0ABT3FYH3_9BACT</name>
<evidence type="ECO:0000256" key="1">
    <source>
        <dbReference type="SAM" id="MobiDB-lite"/>
    </source>
</evidence>
<evidence type="ECO:0000313" key="3">
    <source>
        <dbReference type="Proteomes" id="UP001165653"/>
    </source>
</evidence>
<sequence>MPIVRNNGSPIANALSPPASARSDTAASAFPEYRSASGSSDGMGVVYRGGLRIALKAFGEAT</sequence>
<protein>
    <submittedName>
        <fullName evidence="2">Uncharacterized protein</fullName>
    </submittedName>
</protein>